<dbReference type="InterPro" id="IPR016138">
    <property type="entry name" value="Ribosome_inactivat_prot_sub1"/>
</dbReference>
<dbReference type="EMBL" id="BHZD01000001">
    <property type="protein sequence ID" value="GCD41031.1"/>
    <property type="molecule type" value="Genomic_DNA"/>
</dbReference>
<dbReference type="PANTHER" id="PTHR33453">
    <property type="match status" value="1"/>
</dbReference>
<dbReference type="SUPFAM" id="SSF56371">
    <property type="entry name" value="Ribosome inactivating proteins (RIP)"/>
    <property type="match status" value="1"/>
</dbReference>
<dbReference type="Pfam" id="PF00161">
    <property type="entry name" value="RIP"/>
    <property type="match status" value="1"/>
</dbReference>
<proteinExistence type="predicted"/>
<comment type="caution">
    <text evidence="2">The sequence shown here is derived from an EMBL/GenBank/DDBJ whole genome shotgun (WGS) entry which is preliminary data.</text>
</comment>
<feature type="signal peptide" evidence="1">
    <location>
        <begin position="1"/>
        <end position="32"/>
    </location>
</feature>
<dbReference type="InterPro" id="IPR036041">
    <property type="entry name" value="Ribosome-inact_prot_sf"/>
</dbReference>
<evidence type="ECO:0000256" key="1">
    <source>
        <dbReference type="SAM" id="SignalP"/>
    </source>
</evidence>
<dbReference type="GO" id="GO:0017148">
    <property type="term" value="P:negative regulation of translation"/>
    <property type="evidence" value="ECO:0007669"/>
    <property type="project" value="InterPro"/>
</dbReference>
<keyword evidence="1" id="KW-0732">Signal</keyword>
<dbReference type="PRINTS" id="PR00396">
    <property type="entry name" value="SHIGARICIN"/>
</dbReference>
<organism evidence="2 3">
    <name type="scientific">Streptomyces paromomycinus</name>
    <name type="common">Streptomyces rimosus subsp. paromomycinus</name>
    <dbReference type="NCBI Taxonomy" id="92743"/>
    <lineage>
        <taxon>Bacteria</taxon>
        <taxon>Bacillati</taxon>
        <taxon>Actinomycetota</taxon>
        <taxon>Actinomycetes</taxon>
        <taxon>Kitasatosporales</taxon>
        <taxon>Streptomycetaceae</taxon>
        <taxon>Streptomyces</taxon>
    </lineage>
</organism>
<feature type="chain" id="PRO_5019485105" evidence="1">
    <location>
        <begin position="33"/>
        <end position="303"/>
    </location>
</feature>
<dbReference type="Proteomes" id="UP000286746">
    <property type="component" value="Unassembled WGS sequence"/>
</dbReference>
<dbReference type="InterPro" id="IPR017989">
    <property type="entry name" value="Ribosome_inactivat_1/2"/>
</dbReference>
<reference evidence="2 3" key="1">
    <citation type="submission" date="2018-11" db="EMBL/GenBank/DDBJ databases">
        <title>Whole genome sequence of Streptomyces paromomycinus NBRC 15454(T).</title>
        <authorList>
            <person name="Komaki H."/>
            <person name="Tamura T."/>
        </authorList>
    </citation>
    <scope>NUCLEOTIDE SEQUENCE [LARGE SCALE GENOMIC DNA]</scope>
    <source>
        <strain evidence="2 3">NBRC 15454</strain>
    </source>
</reference>
<dbReference type="Gene3D" id="3.40.420.10">
    <property type="entry name" value="Ricin (A subunit), domain 1"/>
    <property type="match status" value="1"/>
</dbReference>
<gene>
    <name evidence="2" type="ORF">GKJPGBOP_00684</name>
</gene>
<dbReference type="PANTHER" id="PTHR33453:SF34">
    <property type="entry name" value="RIBOSOME-INACTIVATING PROTEIN"/>
    <property type="match status" value="1"/>
</dbReference>
<accession>A0A401VVG9</accession>
<dbReference type="AlphaFoldDB" id="A0A401VVG9"/>
<sequence>MTSTLRAALARLLAASFAVLTLAGLTAPSAHADTTRAREQIIWNVHSLLQGDMEGAQSSYWAMIGALRNAAGHNVGNGVGATERLRADGARAVEIRLMDGNRGVAALYVRSDNLYLMGVWTPSSLSGSATGLVGFRDQRAEMQAILQRNGTPDTVADFGFDSNYDALGSNMRATVGMNGYTIGNAVRAVSGYSHNMTGTARAGFQASLIILIQAVSEAARFQDIAVTVGSNIRRGVSGENTRLSLGQVNLENRWSGISQWLHSALNPVPGTSLAVMHLNGTDYRSLEEYTRRYHYTLALGTYF</sequence>
<evidence type="ECO:0000313" key="2">
    <source>
        <dbReference type="EMBL" id="GCD41031.1"/>
    </source>
</evidence>
<dbReference type="InterPro" id="IPR001574">
    <property type="entry name" value="Ribosome_inactivat_prot"/>
</dbReference>
<dbReference type="RefSeq" id="WP_170251539.1">
    <property type="nucleotide sequence ID" value="NZ_BHZD01000001.1"/>
</dbReference>
<name>A0A401VVG9_STREY</name>
<evidence type="ECO:0000313" key="3">
    <source>
        <dbReference type="Proteomes" id="UP000286746"/>
    </source>
</evidence>
<dbReference type="GO" id="GO:0030598">
    <property type="term" value="F:rRNA N-glycosylase activity"/>
    <property type="evidence" value="ECO:0007669"/>
    <property type="project" value="InterPro"/>
</dbReference>
<keyword evidence="3" id="KW-1185">Reference proteome</keyword>
<protein>
    <submittedName>
        <fullName evidence="2">Uncharacterized protein</fullName>
    </submittedName>
</protein>